<dbReference type="Gramene" id="Psat02G0089800-T1">
    <property type="protein sequence ID" value="KAI5433812.1"/>
    <property type="gene ID" value="KIW84_020898"/>
</dbReference>
<feature type="non-terminal residue" evidence="2">
    <location>
        <position position="118"/>
    </location>
</feature>
<dbReference type="AlphaFoldDB" id="A0A9D4Y7M9"/>
<comment type="caution">
    <text evidence="2">The sequence shown here is derived from an EMBL/GenBank/DDBJ whole genome shotgun (WGS) entry which is preliminary data.</text>
</comment>
<sequence length="118" mass="12987">SLTSFLYYISNQHSLEIHNILSSNTKSSDKKLSTDMAKYSKNVLVFCIGMLLVSLWCMKVSGQGEGKGHEGAPVECKSKTPGGDCTNDVTIQPMKKDGGGGEKHENPFTRWFRSDKPT</sequence>
<gene>
    <name evidence="2" type="ORF">KIW84_020898</name>
</gene>
<reference evidence="2 3" key="1">
    <citation type="journal article" date="2022" name="Nat. Genet.">
        <title>Improved pea reference genome and pan-genome highlight genomic features and evolutionary characteristics.</title>
        <authorList>
            <person name="Yang T."/>
            <person name="Liu R."/>
            <person name="Luo Y."/>
            <person name="Hu S."/>
            <person name="Wang D."/>
            <person name="Wang C."/>
            <person name="Pandey M.K."/>
            <person name="Ge S."/>
            <person name="Xu Q."/>
            <person name="Li N."/>
            <person name="Li G."/>
            <person name="Huang Y."/>
            <person name="Saxena R.K."/>
            <person name="Ji Y."/>
            <person name="Li M."/>
            <person name="Yan X."/>
            <person name="He Y."/>
            <person name="Liu Y."/>
            <person name="Wang X."/>
            <person name="Xiang C."/>
            <person name="Varshney R.K."/>
            <person name="Ding H."/>
            <person name="Gao S."/>
            <person name="Zong X."/>
        </authorList>
    </citation>
    <scope>NUCLEOTIDE SEQUENCE [LARGE SCALE GENOMIC DNA]</scope>
    <source>
        <strain evidence="2 3">cv. Zhongwan 6</strain>
    </source>
</reference>
<organism evidence="2 3">
    <name type="scientific">Pisum sativum</name>
    <name type="common">Garden pea</name>
    <name type="synonym">Lathyrus oleraceus</name>
    <dbReference type="NCBI Taxonomy" id="3888"/>
    <lineage>
        <taxon>Eukaryota</taxon>
        <taxon>Viridiplantae</taxon>
        <taxon>Streptophyta</taxon>
        <taxon>Embryophyta</taxon>
        <taxon>Tracheophyta</taxon>
        <taxon>Spermatophyta</taxon>
        <taxon>Magnoliopsida</taxon>
        <taxon>eudicotyledons</taxon>
        <taxon>Gunneridae</taxon>
        <taxon>Pentapetalae</taxon>
        <taxon>rosids</taxon>
        <taxon>fabids</taxon>
        <taxon>Fabales</taxon>
        <taxon>Fabaceae</taxon>
        <taxon>Papilionoideae</taxon>
        <taxon>50 kb inversion clade</taxon>
        <taxon>NPAAA clade</taxon>
        <taxon>Hologalegina</taxon>
        <taxon>IRL clade</taxon>
        <taxon>Fabeae</taxon>
        <taxon>Lathyrus</taxon>
    </lineage>
</organism>
<accession>A0A9D4Y7M9</accession>
<feature type="region of interest" description="Disordered" evidence="1">
    <location>
        <begin position="63"/>
        <end position="118"/>
    </location>
</feature>
<dbReference type="Gramene" id="Psat02G0089800-T2">
    <property type="protein sequence ID" value="KAI5433813.1"/>
    <property type="gene ID" value="KIW84_020898"/>
</dbReference>
<dbReference type="Gramene" id="Psat02G0089800-T3">
    <property type="protein sequence ID" value="KAI5433814.1"/>
    <property type="gene ID" value="KIW84_020898"/>
</dbReference>
<feature type="compositionally biased region" description="Basic and acidic residues" evidence="1">
    <location>
        <begin position="66"/>
        <end position="78"/>
    </location>
</feature>
<dbReference type="Proteomes" id="UP001058974">
    <property type="component" value="Chromosome 2"/>
</dbReference>
<feature type="compositionally biased region" description="Basic and acidic residues" evidence="1">
    <location>
        <begin position="94"/>
        <end position="118"/>
    </location>
</feature>
<name>A0A9D4Y7M9_PEA</name>
<dbReference type="EMBL" id="JAMSHJ010000002">
    <property type="protein sequence ID" value="KAI5433814.1"/>
    <property type="molecule type" value="Genomic_DNA"/>
</dbReference>
<evidence type="ECO:0000313" key="2">
    <source>
        <dbReference type="EMBL" id="KAI5433812.1"/>
    </source>
</evidence>
<protein>
    <submittedName>
        <fullName evidence="2">Uncharacterized protein</fullName>
    </submittedName>
</protein>
<proteinExistence type="predicted"/>
<dbReference type="EMBL" id="JAMSHJ010000002">
    <property type="protein sequence ID" value="KAI5433812.1"/>
    <property type="molecule type" value="Genomic_DNA"/>
</dbReference>
<keyword evidence="3" id="KW-1185">Reference proteome</keyword>
<evidence type="ECO:0000256" key="1">
    <source>
        <dbReference type="SAM" id="MobiDB-lite"/>
    </source>
</evidence>
<dbReference type="EMBL" id="JAMSHJ010000002">
    <property type="protein sequence ID" value="KAI5433813.1"/>
    <property type="molecule type" value="Genomic_DNA"/>
</dbReference>
<evidence type="ECO:0000313" key="3">
    <source>
        <dbReference type="Proteomes" id="UP001058974"/>
    </source>
</evidence>